<feature type="transmembrane region" description="Helical" evidence="1">
    <location>
        <begin position="118"/>
        <end position="139"/>
    </location>
</feature>
<dbReference type="Proteomes" id="UP000280008">
    <property type="component" value="Unassembled WGS sequence"/>
</dbReference>
<name>A0A495IBS6_9MICO</name>
<keyword evidence="3" id="KW-1185">Reference proteome</keyword>
<reference evidence="2 3" key="1">
    <citation type="submission" date="2018-10" db="EMBL/GenBank/DDBJ databases">
        <title>Sequencing the genomes of 1000 actinobacteria strains.</title>
        <authorList>
            <person name="Klenk H.-P."/>
        </authorList>
    </citation>
    <scope>NUCLEOTIDE SEQUENCE [LARGE SCALE GENOMIC DNA]</scope>
    <source>
        <strain evidence="2 3">DSM 17894</strain>
    </source>
</reference>
<dbReference type="AlphaFoldDB" id="A0A495IBS6"/>
<feature type="transmembrane region" description="Helical" evidence="1">
    <location>
        <begin position="155"/>
        <end position="175"/>
    </location>
</feature>
<evidence type="ECO:0000313" key="2">
    <source>
        <dbReference type="EMBL" id="RKR73372.1"/>
    </source>
</evidence>
<feature type="transmembrane region" description="Helical" evidence="1">
    <location>
        <begin position="181"/>
        <end position="203"/>
    </location>
</feature>
<accession>A0A495IBS6</accession>
<dbReference type="InterPro" id="IPR007136">
    <property type="entry name" value="DUF347"/>
</dbReference>
<dbReference type="EMBL" id="RBKS01000001">
    <property type="protein sequence ID" value="RKR73372.1"/>
    <property type="molecule type" value="Genomic_DNA"/>
</dbReference>
<feature type="transmembrane region" description="Helical" evidence="1">
    <location>
        <begin position="242"/>
        <end position="264"/>
    </location>
</feature>
<dbReference type="Pfam" id="PF03988">
    <property type="entry name" value="DUF347"/>
    <property type="match status" value="4"/>
</dbReference>
<keyword evidence="1" id="KW-1133">Transmembrane helix</keyword>
<feature type="transmembrane region" description="Helical" evidence="1">
    <location>
        <begin position="210"/>
        <end position="230"/>
    </location>
</feature>
<gene>
    <name evidence="2" type="ORF">C8E83_0464</name>
</gene>
<sequence>MDSPPPAGGDAGAMTLTRERPAPTALLQKVPEITVSFWAAKLATTAFGEAFSDFVFFNDYLGQHLAILLGLAFFAVCMVIQFTRRRYVPAVYWLGVTAVSIFGTMSADFLNQDLGMPLWASTLLLLVLQGAVFTAWYVTQKTLNVHSITTHLRELFYWLTVLFTFALGTAAGDFVSTTLGLGTFAATFVFLAAILVPAVGFRWLRMNEVLAFWLAYTFTRPLGASFADWLGVPAPYGDGLQLGTSTTSLGFGVILVGVVAALAVRARRRDRSNGPAASPVTAR</sequence>
<keyword evidence="1" id="KW-0812">Transmembrane</keyword>
<keyword evidence="1" id="KW-0472">Membrane</keyword>
<feature type="transmembrane region" description="Helical" evidence="1">
    <location>
        <begin position="87"/>
        <end position="106"/>
    </location>
</feature>
<evidence type="ECO:0000313" key="3">
    <source>
        <dbReference type="Proteomes" id="UP000280008"/>
    </source>
</evidence>
<organism evidence="2 3">
    <name type="scientific">Frondihabitans australicus</name>
    <dbReference type="NCBI Taxonomy" id="386892"/>
    <lineage>
        <taxon>Bacteria</taxon>
        <taxon>Bacillati</taxon>
        <taxon>Actinomycetota</taxon>
        <taxon>Actinomycetes</taxon>
        <taxon>Micrococcales</taxon>
        <taxon>Microbacteriaceae</taxon>
        <taxon>Frondihabitans</taxon>
    </lineage>
</organism>
<proteinExistence type="predicted"/>
<feature type="transmembrane region" description="Helical" evidence="1">
    <location>
        <begin position="61"/>
        <end position="80"/>
    </location>
</feature>
<protein>
    <submittedName>
        <fullName evidence="2">Putative membrane-anchored protein</fullName>
    </submittedName>
</protein>
<evidence type="ECO:0000256" key="1">
    <source>
        <dbReference type="SAM" id="Phobius"/>
    </source>
</evidence>
<comment type="caution">
    <text evidence="2">The sequence shown here is derived from an EMBL/GenBank/DDBJ whole genome shotgun (WGS) entry which is preliminary data.</text>
</comment>